<dbReference type="STRING" id="4540.A0A3L6RCR3"/>
<dbReference type="OrthoDB" id="9990610at2759"/>
<gene>
    <name evidence="6" type="ORF">C2845_PM06G24370</name>
</gene>
<reference evidence="7" key="1">
    <citation type="journal article" date="2019" name="Nat. Commun.">
        <title>The genome of broomcorn millet.</title>
        <authorList>
            <person name="Zou C."/>
            <person name="Miki D."/>
            <person name="Li D."/>
            <person name="Tang Q."/>
            <person name="Xiao L."/>
            <person name="Rajput S."/>
            <person name="Deng P."/>
            <person name="Jia W."/>
            <person name="Huang R."/>
            <person name="Zhang M."/>
            <person name="Sun Y."/>
            <person name="Hu J."/>
            <person name="Fu X."/>
            <person name="Schnable P.S."/>
            <person name="Li F."/>
            <person name="Zhang H."/>
            <person name="Feng B."/>
            <person name="Zhu X."/>
            <person name="Liu R."/>
            <person name="Schnable J.C."/>
            <person name="Zhu J.-K."/>
            <person name="Zhang H."/>
        </authorList>
    </citation>
    <scope>NUCLEOTIDE SEQUENCE [LARGE SCALE GENOMIC DNA]</scope>
</reference>
<evidence type="ECO:0000313" key="6">
    <source>
        <dbReference type="EMBL" id="RLN00607.1"/>
    </source>
</evidence>
<keyword evidence="5" id="KW-1133">Transmembrane helix</keyword>
<keyword evidence="5" id="KW-0812">Transmembrane</keyword>
<sequence length="270" mass="28423">MTHHPGTPSSISSSPSYVSGALAASLLLAGSLLLSYAALRDVPSVRLVLRHHPLRLRSAFLWNSPSRALASAALPAEALRVYNRMARSGVASDDGTFPFALHAAAAAAAVAAGATGQSLLPALVDLGCFHLGKEVHGYRIWRAMESDIFIANSMMDMYAKFGSLEKASAIIEKIDAPNVVPWNAMIANLAQNGAESEAFRLFIEMQKNGKCPNAFTVVNLLPACSSMGKQIHAANFLKMGTSSISSSPAQAASDAPLRTREPGASRSGMT</sequence>
<dbReference type="Gene3D" id="1.25.40.10">
    <property type="entry name" value="Tetratricopeptide repeat domain"/>
    <property type="match status" value="1"/>
</dbReference>
<dbReference type="AlphaFoldDB" id="A0A3L6RCR3"/>
<dbReference type="GO" id="GO:0003723">
    <property type="term" value="F:RNA binding"/>
    <property type="evidence" value="ECO:0007669"/>
    <property type="project" value="InterPro"/>
</dbReference>
<keyword evidence="5" id="KW-0472">Membrane</keyword>
<comment type="caution">
    <text evidence="6">The sequence shown here is derived from an EMBL/GenBank/DDBJ whole genome shotgun (WGS) entry which is preliminary data.</text>
</comment>
<dbReference type="NCBIfam" id="TIGR00756">
    <property type="entry name" value="PPR"/>
    <property type="match status" value="1"/>
</dbReference>
<evidence type="ECO:0000256" key="3">
    <source>
        <dbReference type="PROSITE-ProRule" id="PRU00708"/>
    </source>
</evidence>
<dbReference type="Pfam" id="PF13041">
    <property type="entry name" value="PPR_2"/>
    <property type="match status" value="1"/>
</dbReference>
<dbReference type="EMBL" id="PQIB02000009">
    <property type="protein sequence ID" value="RLN00607.1"/>
    <property type="molecule type" value="Genomic_DNA"/>
</dbReference>
<dbReference type="Pfam" id="PF01535">
    <property type="entry name" value="PPR"/>
    <property type="match status" value="1"/>
</dbReference>
<evidence type="ECO:0000256" key="5">
    <source>
        <dbReference type="SAM" id="Phobius"/>
    </source>
</evidence>
<keyword evidence="1" id="KW-0677">Repeat</keyword>
<proteinExistence type="predicted"/>
<dbReference type="PANTHER" id="PTHR47926:SF347">
    <property type="entry name" value="PENTATRICOPEPTIDE REPEAT-CONTAINING PROTEIN"/>
    <property type="match status" value="1"/>
</dbReference>
<feature type="repeat" description="PPR" evidence="3">
    <location>
        <begin position="58"/>
        <end position="92"/>
    </location>
</feature>
<name>A0A3L6RCR3_PANMI</name>
<keyword evidence="2" id="KW-0809">Transit peptide</keyword>
<dbReference type="PROSITE" id="PS51375">
    <property type="entry name" value="PPR"/>
    <property type="match status" value="2"/>
</dbReference>
<dbReference type="FunFam" id="1.25.40.10:FF:000196">
    <property type="entry name" value="Pentatricopeptide repeat-containing protein At4g14850"/>
    <property type="match status" value="1"/>
</dbReference>
<feature type="repeat" description="PPR" evidence="3">
    <location>
        <begin position="178"/>
        <end position="212"/>
    </location>
</feature>
<evidence type="ECO:0008006" key="8">
    <source>
        <dbReference type="Google" id="ProtNLM"/>
    </source>
</evidence>
<organism evidence="6 7">
    <name type="scientific">Panicum miliaceum</name>
    <name type="common">Proso millet</name>
    <name type="synonym">Broomcorn millet</name>
    <dbReference type="NCBI Taxonomy" id="4540"/>
    <lineage>
        <taxon>Eukaryota</taxon>
        <taxon>Viridiplantae</taxon>
        <taxon>Streptophyta</taxon>
        <taxon>Embryophyta</taxon>
        <taxon>Tracheophyta</taxon>
        <taxon>Spermatophyta</taxon>
        <taxon>Magnoliopsida</taxon>
        <taxon>Liliopsida</taxon>
        <taxon>Poales</taxon>
        <taxon>Poaceae</taxon>
        <taxon>PACMAD clade</taxon>
        <taxon>Panicoideae</taxon>
        <taxon>Panicodae</taxon>
        <taxon>Paniceae</taxon>
        <taxon>Panicinae</taxon>
        <taxon>Panicum</taxon>
        <taxon>Panicum sect. Panicum</taxon>
    </lineage>
</organism>
<dbReference type="PANTHER" id="PTHR47926">
    <property type="entry name" value="PENTATRICOPEPTIDE REPEAT-CONTAINING PROTEIN"/>
    <property type="match status" value="1"/>
</dbReference>
<feature type="region of interest" description="Disordered" evidence="4">
    <location>
        <begin position="247"/>
        <end position="270"/>
    </location>
</feature>
<evidence type="ECO:0000256" key="2">
    <source>
        <dbReference type="ARBA" id="ARBA00022946"/>
    </source>
</evidence>
<dbReference type="Proteomes" id="UP000275267">
    <property type="component" value="Unassembled WGS sequence"/>
</dbReference>
<evidence type="ECO:0000313" key="7">
    <source>
        <dbReference type="Proteomes" id="UP000275267"/>
    </source>
</evidence>
<evidence type="ECO:0000256" key="1">
    <source>
        <dbReference type="ARBA" id="ARBA00022737"/>
    </source>
</evidence>
<dbReference type="InterPro" id="IPR046960">
    <property type="entry name" value="PPR_At4g14850-like_plant"/>
</dbReference>
<feature type="transmembrane region" description="Helical" evidence="5">
    <location>
        <begin position="20"/>
        <end position="39"/>
    </location>
</feature>
<evidence type="ECO:0000256" key="4">
    <source>
        <dbReference type="SAM" id="MobiDB-lite"/>
    </source>
</evidence>
<dbReference type="InterPro" id="IPR011990">
    <property type="entry name" value="TPR-like_helical_dom_sf"/>
</dbReference>
<dbReference type="GO" id="GO:0009451">
    <property type="term" value="P:RNA modification"/>
    <property type="evidence" value="ECO:0007669"/>
    <property type="project" value="InterPro"/>
</dbReference>
<protein>
    <recommendedName>
        <fullName evidence="8">Pentatricopeptide repeat-containing protein</fullName>
    </recommendedName>
</protein>
<accession>A0A3L6RCR3</accession>
<keyword evidence="7" id="KW-1185">Reference proteome</keyword>
<dbReference type="InterPro" id="IPR002885">
    <property type="entry name" value="PPR_rpt"/>
</dbReference>